<reference evidence="1" key="2">
    <citation type="journal article" date="2021" name="Data Brief">
        <title>Draft genome sequence data of the facultative, thermophilic, xylanolytic bacterium Paenibacillus sp. strain DA-C8.</title>
        <authorList>
            <person name="Chhe C."/>
            <person name="Uke A."/>
            <person name="Baramee S."/>
            <person name="Ungkulpasvich U."/>
            <person name="Tachaapaikoon C."/>
            <person name="Pason P."/>
            <person name="Waeonukul R."/>
            <person name="Ratanakhanokchai K."/>
            <person name="Kosugi A."/>
        </authorList>
    </citation>
    <scope>NUCLEOTIDE SEQUENCE</scope>
    <source>
        <strain evidence="1">DA-C8</strain>
    </source>
</reference>
<evidence type="ECO:0008006" key="3">
    <source>
        <dbReference type="Google" id="ProtNLM"/>
    </source>
</evidence>
<dbReference type="Proteomes" id="UP000654993">
    <property type="component" value="Unassembled WGS sequence"/>
</dbReference>
<sequence>MNDNDVLSKAKDYIYRNARLIDRRRYEYWFEGGSKEAVIQALGAYQNEDGGFGHALEPDIRCPYSQPVPTELALAVMLEVQHTDLEMFRRLIDYLRKITLPEGGLPFVHKNVMEYPHAPWWSAERDDLPMMNPTGNILGMLWKQAFDPGVTDEDWFIRCVEYVWRTMDQEGQPTGYHEGIQWVNFLVNTPDQERAKPYLQRLDEWLAQPGVIELDAHAEGYVQKVLDWAPTPDSYARKFVTDDVLEAHLDALAEEQQEDGGWPITWPTVSPFVELEWRGYLTVERLKTLKAYGRI</sequence>
<keyword evidence="2" id="KW-1185">Reference proteome</keyword>
<dbReference type="Gene3D" id="1.50.10.20">
    <property type="match status" value="1"/>
</dbReference>
<evidence type="ECO:0000313" key="1">
    <source>
        <dbReference type="EMBL" id="GFR38159.1"/>
    </source>
</evidence>
<evidence type="ECO:0000313" key="2">
    <source>
        <dbReference type="Proteomes" id="UP000654993"/>
    </source>
</evidence>
<dbReference type="EMBL" id="BMAQ01000012">
    <property type="protein sequence ID" value="GFR38159.1"/>
    <property type="molecule type" value="Genomic_DNA"/>
</dbReference>
<dbReference type="SUPFAM" id="SSF48239">
    <property type="entry name" value="Terpenoid cyclases/Protein prenyltransferases"/>
    <property type="match status" value="1"/>
</dbReference>
<organism evidence="1 2">
    <name type="scientific">Insulibacter thermoxylanivorax</name>
    <dbReference type="NCBI Taxonomy" id="2749268"/>
    <lineage>
        <taxon>Bacteria</taxon>
        <taxon>Bacillati</taxon>
        <taxon>Bacillota</taxon>
        <taxon>Bacilli</taxon>
        <taxon>Bacillales</taxon>
        <taxon>Paenibacillaceae</taxon>
        <taxon>Insulibacter</taxon>
    </lineage>
</organism>
<accession>A0A916QEJ7</accession>
<protein>
    <recommendedName>
        <fullName evidence="3">Prenyltransferase and squalene oxidase repeat-containing protein</fullName>
    </recommendedName>
</protein>
<dbReference type="RefSeq" id="WP_200966419.1">
    <property type="nucleotide sequence ID" value="NZ_BMAQ01000012.1"/>
</dbReference>
<name>A0A916QEJ7_9BACL</name>
<dbReference type="InterPro" id="IPR008930">
    <property type="entry name" value="Terpenoid_cyclase/PrenylTrfase"/>
</dbReference>
<comment type="caution">
    <text evidence="1">The sequence shown here is derived from an EMBL/GenBank/DDBJ whole genome shotgun (WGS) entry which is preliminary data.</text>
</comment>
<proteinExistence type="predicted"/>
<reference evidence="1" key="1">
    <citation type="submission" date="2020-08" db="EMBL/GenBank/DDBJ databases">
        <authorList>
            <person name="Uke A."/>
            <person name="Chhe C."/>
            <person name="Baramee S."/>
            <person name="Kosugi A."/>
        </authorList>
    </citation>
    <scope>NUCLEOTIDE SEQUENCE</scope>
    <source>
        <strain evidence="1">DA-C8</strain>
    </source>
</reference>
<dbReference type="AlphaFoldDB" id="A0A916QEJ7"/>
<gene>
    <name evidence="1" type="ORF">PRECH8_14550</name>
</gene>